<accession>A0A815L3U4</accession>
<dbReference type="Gene3D" id="3.40.50.620">
    <property type="entry name" value="HUPs"/>
    <property type="match status" value="1"/>
</dbReference>
<name>A0A815L3U4_9BILA</name>
<keyword evidence="3" id="KW-0436">Ligase</keyword>
<feature type="domain" description="Aminoacyl-tRNA synthetase class Ia" evidence="8">
    <location>
        <begin position="72"/>
        <end position="158"/>
    </location>
</feature>
<dbReference type="PANTHER" id="PTHR43740:SF2">
    <property type="entry name" value="LEUCINE--TRNA LIGASE, MITOCHONDRIAL"/>
    <property type="match status" value="1"/>
</dbReference>
<dbReference type="Proteomes" id="UP000663864">
    <property type="component" value="Unassembled WGS sequence"/>
</dbReference>
<evidence type="ECO:0000256" key="6">
    <source>
        <dbReference type="ARBA" id="ARBA00022917"/>
    </source>
</evidence>
<keyword evidence="5" id="KW-0067">ATP-binding</keyword>
<dbReference type="AlphaFoldDB" id="A0A815L3U4"/>
<dbReference type="SUPFAM" id="SSF52374">
    <property type="entry name" value="Nucleotidylyl transferase"/>
    <property type="match status" value="1"/>
</dbReference>
<sequence length="158" mass="18214">MGSLAGGEGLTFRPSKIKNNSTKSKDYQINKYLWQASVEVLNFIPMASADLNGGLIITECPDSIEVRVFEQTFKKELYARGLTYQKESLVNWDPVDQTVLANEQVIDGRGWRSGALIEKRYLKQWFLKITNYAEELLNEIPKLIHWPDSVKTMQEKWI</sequence>
<gene>
    <name evidence="10" type="ORF">JBS370_LOCUS25083</name>
    <name evidence="9" type="ORF">ZHD862_LOCUS32986</name>
</gene>
<dbReference type="EMBL" id="CAJNOT010003740">
    <property type="protein sequence ID" value="CAF1398202.1"/>
    <property type="molecule type" value="Genomic_DNA"/>
</dbReference>
<dbReference type="EMBL" id="CAJOBD010004073">
    <property type="protein sequence ID" value="CAF3979216.1"/>
    <property type="molecule type" value="Genomic_DNA"/>
</dbReference>
<keyword evidence="4" id="KW-0547">Nucleotide-binding</keyword>
<dbReference type="GO" id="GO:0032543">
    <property type="term" value="P:mitochondrial translation"/>
    <property type="evidence" value="ECO:0007669"/>
    <property type="project" value="TreeGrafter"/>
</dbReference>
<dbReference type="PANTHER" id="PTHR43740">
    <property type="entry name" value="LEUCYL-TRNA SYNTHETASE"/>
    <property type="match status" value="1"/>
</dbReference>
<evidence type="ECO:0000256" key="4">
    <source>
        <dbReference type="ARBA" id="ARBA00022741"/>
    </source>
</evidence>
<evidence type="ECO:0000313" key="10">
    <source>
        <dbReference type="EMBL" id="CAF3979216.1"/>
    </source>
</evidence>
<evidence type="ECO:0000256" key="2">
    <source>
        <dbReference type="ARBA" id="ARBA00013164"/>
    </source>
</evidence>
<evidence type="ECO:0000259" key="8">
    <source>
        <dbReference type="Pfam" id="PF00133"/>
    </source>
</evidence>
<evidence type="ECO:0000256" key="3">
    <source>
        <dbReference type="ARBA" id="ARBA00022598"/>
    </source>
</evidence>
<dbReference type="Pfam" id="PF12100">
    <property type="entry name" value="DUF3576"/>
    <property type="match status" value="1"/>
</dbReference>
<keyword evidence="6" id="KW-0648">Protein biosynthesis</keyword>
<keyword evidence="7" id="KW-0030">Aminoacyl-tRNA synthetase</keyword>
<dbReference type="Proteomes" id="UP000663836">
    <property type="component" value="Unassembled WGS sequence"/>
</dbReference>
<dbReference type="GO" id="GO:0004823">
    <property type="term" value="F:leucine-tRNA ligase activity"/>
    <property type="evidence" value="ECO:0007669"/>
    <property type="project" value="UniProtKB-EC"/>
</dbReference>
<comment type="caution">
    <text evidence="9">The sequence shown here is derived from an EMBL/GenBank/DDBJ whole genome shotgun (WGS) entry which is preliminary data.</text>
</comment>
<evidence type="ECO:0000313" key="11">
    <source>
        <dbReference type="Proteomes" id="UP000663864"/>
    </source>
</evidence>
<proteinExistence type="inferred from homology"/>
<dbReference type="PRINTS" id="PR00985">
    <property type="entry name" value="TRNASYNTHLEU"/>
</dbReference>
<dbReference type="GO" id="GO:0006429">
    <property type="term" value="P:leucyl-tRNA aminoacylation"/>
    <property type="evidence" value="ECO:0007669"/>
    <property type="project" value="InterPro"/>
</dbReference>
<reference evidence="9" key="1">
    <citation type="submission" date="2021-02" db="EMBL/GenBank/DDBJ databases">
        <authorList>
            <person name="Nowell W R."/>
        </authorList>
    </citation>
    <scope>NUCLEOTIDE SEQUENCE</scope>
</reference>
<organism evidence="9 11">
    <name type="scientific">Rotaria sordida</name>
    <dbReference type="NCBI Taxonomy" id="392033"/>
    <lineage>
        <taxon>Eukaryota</taxon>
        <taxon>Metazoa</taxon>
        <taxon>Spiralia</taxon>
        <taxon>Gnathifera</taxon>
        <taxon>Rotifera</taxon>
        <taxon>Eurotatoria</taxon>
        <taxon>Bdelloidea</taxon>
        <taxon>Philodinida</taxon>
        <taxon>Philodinidae</taxon>
        <taxon>Rotaria</taxon>
    </lineage>
</organism>
<dbReference type="InterPro" id="IPR002300">
    <property type="entry name" value="aa-tRNA-synth_Ia"/>
</dbReference>
<dbReference type="GO" id="GO:0005524">
    <property type="term" value="F:ATP binding"/>
    <property type="evidence" value="ECO:0007669"/>
    <property type="project" value="UniProtKB-KW"/>
</dbReference>
<protein>
    <recommendedName>
        <fullName evidence="2">leucine--tRNA ligase</fullName>
        <ecNumber evidence="2">6.1.1.4</ecNumber>
    </recommendedName>
</protein>
<dbReference type="InterPro" id="IPR002302">
    <property type="entry name" value="Leu-tRNA-ligase"/>
</dbReference>
<feature type="non-terminal residue" evidence="9">
    <location>
        <position position="1"/>
    </location>
</feature>
<dbReference type="GO" id="GO:0005739">
    <property type="term" value="C:mitochondrion"/>
    <property type="evidence" value="ECO:0007669"/>
    <property type="project" value="TreeGrafter"/>
</dbReference>
<evidence type="ECO:0000313" key="9">
    <source>
        <dbReference type="EMBL" id="CAF1398202.1"/>
    </source>
</evidence>
<evidence type="ECO:0000256" key="5">
    <source>
        <dbReference type="ARBA" id="ARBA00022840"/>
    </source>
</evidence>
<feature type="non-terminal residue" evidence="9">
    <location>
        <position position="158"/>
    </location>
</feature>
<comment type="similarity">
    <text evidence="1">Belongs to the class-I aminoacyl-tRNA synthetase family.</text>
</comment>
<evidence type="ECO:0000256" key="7">
    <source>
        <dbReference type="ARBA" id="ARBA00023146"/>
    </source>
</evidence>
<dbReference type="InterPro" id="IPR014729">
    <property type="entry name" value="Rossmann-like_a/b/a_fold"/>
</dbReference>
<dbReference type="EC" id="6.1.1.4" evidence="2"/>
<dbReference type="InterPro" id="IPR021959">
    <property type="entry name" value="DUF3576"/>
</dbReference>
<dbReference type="Pfam" id="PF00133">
    <property type="entry name" value="tRNA-synt_1"/>
    <property type="match status" value="1"/>
</dbReference>
<evidence type="ECO:0000256" key="1">
    <source>
        <dbReference type="ARBA" id="ARBA00005594"/>
    </source>
</evidence>